<dbReference type="GO" id="GO:0033553">
    <property type="term" value="C:rDNA heterochromatin"/>
    <property type="evidence" value="ECO:0007669"/>
    <property type="project" value="TreeGrafter"/>
</dbReference>
<protein>
    <submittedName>
        <fullName evidence="10">Deacetylase sirtuin-type domain-containing protein</fullName>
    </submittedName>
</protein>
<evidence type="ECO:0000313" key="8">
    <source>
        <dbReference type="EMBL" id="VDN23510.1"/>
    </source>
</evidence>
<dbReference type="GO" id="GO:0046872">
    <property type="term" value="F:metal ion binding"/>
    <property type="evidence" value="ECO:0007669"/>
    <property type="project" value="UniProtKB-KW"/>
</dbReference>
<keyword evidence="4" id="KW-0862">Zinc</keyword>
<evidence type="ECO:0000313" key="9">
    <source>
        <dbReference type="Proteomes" id="UP000271098"/>
    </source>
</evidence>
<dbReference type="SUPFAM" id="SSF52467">
    <property type="entry name" value="DHS-like NAD/FAD-binding domain"/>
    <property type="match status" value="1"/>
</dbReference>
<comment type="cofactor">
    <cofactor evidence="1">
        <name>Zn(2+)</name>
        <dbReference type="ChEBI" id="CHEBI:29105"/>
    </cofactor>
</comment>
<dbReference type="Gene3D" id="3.30.1600.10">
    <property type="entry name" value="SIR2/SIRT2 'Small Domain"/>
    <property type="match status" value="1"/>
</dbReference>
<organism evidence="10">
    <name type="scientific">Gongylonema pulchrum</name>
    <dbReference type="NCBI Taxonomy" id="637853"/>
    <lineage>
        <taxon>Eukaryota</taxon>
        <taxon>Metazoa</taxon>
        <taxon>Ecdysozoa</taxon>
        <taxon>Nematoda</taxon>
        <taxon>Chromadorea</taxon>
        <taxon>Rhabditida</taxon>
        <taxon>Spirurina</taxon>
        <taxon>Spiruromorpha</taxon>
        <taxon>Spiruroidea</taxon>
        <taxon>Gongylonematidae</taxon>
        <taxon>Gongylonema</taxon>
    </lineage>
</organism>
<gene>
    <name evidence="8" type="ORF">GPUH_LOCUS14071</name>
</gene>
<evidence type="ECO:0000256" key="2">
    <source>
        <dbReference type="ARBA" id="ARBA00022679"/>
    </source>
</evidence>
<dbReference type="InterPro" id="IPR050134">
    <property type="entry name" value="NAD-dep_sirtuin_deacylases"/>
</dbReference>
<dbReference type="AlphaFoldDB" id="A0A183DZD0"/>
<name>A0A183DZD0_9BILA</name>
<evidence type="ECO:0000256" key="5">
    <source>
        <dbReference type="ARBA" id="ARBA00023027"/>
    </source>
</evidence>
<dbReference type="Pfam" id="PF02146">
    <property type="entry name" value="SIR2"/>
    <property type="match status" value="1"/>
</dbReference>
<dbReference type="GO" id="GO:0005637">
    <property type="term" value="C:nuclear inner membrane"/>
    <property type="evidence" value="ECO:0007669"/>
    <property type="project" value="TreeGrafter"/>
</dbReference>
<dbReference type="InterPro" id="IPR029035">
    <property type="entry name" value="DHS-like_NAD/FAD-binding_dom"/>
</dbReference>
<proteinExistence type="predicted"/>
<evidence type="ECO:0000259" key="7">
    <source>
        <dbReference type="PROSITE" id="PS50305"/>
    </source>
</evidence>
<reference evidence="10" key="1">
    <citation type="submission" date="2016-06" db="UniProtKB">
        <authorList>
            <consortium name="WormBaseParasite"/>
        </authorList>
    </citation>
    <scope>IDENTIFICATION</scope>
</reference>
<dbReference type="InterPro" id="IPR003000">
    <property type="entry name" value="Sirtuin"/>
</dbReference>
<dbReference type="OrthoDB" id="424302at2759"/>
<dbReference type="GO" id="GO:0003714">
    <property type="term" value="F:transcription corepressor activity"/>
    <property type="evidence" value="ECO:0007669"/>
    <property type="project" value="TreeGrafter"/>
</dbReference>
<dbReference type="GO" id="GO:0017136">
    <property type="term" value="F:histone deacetylase activity, NAD-dependent"/>
    <property type="evidence" value="ECO:0007669"/>
    <property type="project" value="TreeGrafter"/>
</dbReference>
<dbReference type="PANTHER" id="PTHR11085:SF9">
    <property type="entry name" value="NAD-DEPENDENT PROTEIN DEACETYLASE SIRTUIN-1"/>
    <property type="match status" value="1"/>
</dbReference>
<evidence type="ECO:0000256" key="4">
    <source>
        <dbReference type="ARBA" id="ARBA00022833"/>
    </source>
</evidence>
<accession>A0A183DZD0</accession>
<dbReference type="GO" id="GO:0070403">
    <property type="term" value="F:NAD+ binding"/>
    <property type="evidence" value="ECO:0007669"/>
    <property type="project" value="InterPro"/>
</dbReference>
<dbReference type="InterPro" id="IPR026591">
    <property type="entry name" value="Sirtuin_cat_small_dom_sf"/>
</dbReference>
<feature type="domain" description="Deacetylase sirtuin-type" evidence="7">
    <location>
        <begin position="117"/>
        <end position="204"/>
    </location>
</feature>
<keyword evidence="2" id="KW-0808">Transferase</keyword>
<keyword evidence="3" id="KW-0479">Metal-binding</keyword>
<evidence type="ECO:0000256" key="1">
    <source>
        <dbReference type="ARBA" id="ARBA00001947"/>
    </source>
</evidence>
<dbReference type="GO" id="GO:0002039">
    <property type="term" value="F:p53 binding"/>
    <property type="evidence" value="ECO:0007669"/>
    <property type="project" value="TreeGrafter"/>
</dbReference>
<reference evidence="8 9" key="2">
    <citation type="submission" date="2018-11" db="EMBL/GenBank/DDBJ databases">
        <authorList>
            <consortium name="Pathogen Informatics"/>
        </authorList>
    </citation>
    <scope>NUCLEOTIDE SEQUENCE [LARGE SCALE GENOMIC DNA]</scope>
</reference>
<sequence length="204" mass="22593">MPSEGRESQLQGKNIAVLDDDSFRSGCSCSEAGRQMNSVADETRGGSAAQQHVITLESGKGVIVEQMANKGVSPREIVRCLLPDISLPDDLSDDDLCHIVQEILCSEQLKRAKLPQFNTFDDAVELFRRLRCISHKCSRILVLTGAGVSVSCGIPDFRSTGGIYARLHVEYPDLPDPTAMFDIRYFSRNPKPFFEFARVCSLCF</sequence>
<dbReference type="WBParaSite" id="GPUH_0001408601-mRNA-1">
    <property type="protein sequence ID" value="GPUH_0001408601-mRNA-1"/>
    <property type="gene ID" value="GPUH_0001408601"/>
</dbReference>
<dbReference type="GO" id="GO:0005654">
    <property type="term" value="C:nucleoplasm"/>
    <property type="evidence" value="ECO:0007669"/>
    <property type="project" value="TreeGrafter"/>
</dbReference>
<keyword evidence="9" id="KW-1185">Reference proteome</keyword>
<dbReference type="PROSITE" id="PS50305">
    <property type="entry name" value="SIRTUIN"/>
    <property type="match status" value="1"/>
</dbReference>
<evidence type="ECO:0000256" key="3">
    <source>
        <dbReference type="ARBA" id="ARBA00022723"/>
    </source>
</evidence>
<dbReference type="InterPro" id="IPR026590">
    <property type="entry name" value="Ssirtuin_cat_dom"/>
</dbReference>
<dbReference type="EMBL" id="UYRT01080856">
    <property type="protein sequence ID" value="VDN23510.1"/>
    <property type="molecule type" value="Genomic_DNA"/>
</dbReference>
<evidence type="ECO:0000313" key="10">
    <source>
        <dbReference type="WBParaSite" id="GPUH_0001408601-mRNA-1"/>
    </source>
</evidence>
<dbReference type="PANTHER" id="PTHR11085">
    <property type="entry name" value="NAD-DEPENDENT PROTEIN DEACYLASE SIRTUIN-5, MITOCHONDRIAL-RELATED"/>
    <property type="match status" value="1"/>
</dbReference>
<dbReference type="Gene3D" id="3.40.50.1220">
    <property type="entry name" value="TPP-binding domain"/>
    <property type="match status" value="1"/>
</dbReference>
<evidence type="ECO:0000256" key="6">
    <source>
        <dbReference type="PROSITE-ProRule" id="PRU00236"/>
    </source>
</evidence>
<keyword evidence="5" id="KW-0520">NAD</keyword>
<comment type="caution">
    <text evidence="6">Lacks conserved residue(s) required for the propagation of feature annotation.</text>
</comment>
<dbReference type="Proteomes" id="UP000271098">
    <property type="component" value="Unassembled WGS sequence"/>
</dbReference>